<sequence length="65" mass="7836">MVEKVIIQYKNKSYIVIKQDLESYDQFHTRAWLVAKYEPKTLDEYNTALVKSQKKINELYLGFVY</sequence>
<organism evidence="1">
    <name type="scientific">viral metagenome</name>
    <dbReference type="NCBI Taxonomy" id="1070528"/>
    <lineage>
        <taxon>unclassified sequences</taxon>
        <taxon>metagenomes</taxon>
        <taxon>organismal metagenomes</taxon>
    </lineage>
</organism>
<evidence type="ECO:0000313" key="1">
    <source>
        <dbReference type="EMBL" id="QHS86750.1"/>
    </source>
</evidence>
<dbReference type="AlphaFoldDB" id="A0A6C0B3Z1"/>
<accession>A0A6C0B3Z1</accession>
<proteinExistence type="predicted"/>
<reference evidence="1" key="1">
    <citation type="journal article" date="2020" name="Nature">
        <title>Giant virus diversity and host interactions through global metagenomics.</title>
        <authorList>
            <person name="Schulz F."/>
            <person name="Roux S."/>
            <person name="Paez-Espino D."/>
            <person name="Jungbluth S."/>
            <person name="Walsh D.A."/>
            <person name="Denef V.J."/>
            <person name="McMahon K.D."/>
            <person name="Konstantinidis K.T."/>
            <person name="Eloe-Fadrosh E.A."/>
            <person name="Kyrpides N.C."/>
            <person name="Woyke T."/>
        </authorList>
    </citation>
    <scope>NUCLEOTIDE SEQUENCE</scope>
    <source>
        <strain evidence="1">GVMAG-M-3300009422-16</strain>
    </source>
</reference>
<dbReference type="EMBL" id="MN739061">
    <property type="protein sequence ID" value="QHS86750.1"/>
    <property type="molecule type" value="Genomic_DNA"/>
</dbReference>
<protein>
    <submittedName>
        <fullName evidence="1">Uncharacterized protein</fullName>
    </submittedName>
</protein>
<name>A0A6C0B3Z1_9ZZZZ</name>